<keyword evidence="5" id="KW-1185">Reference proteome</keyword>
<proteinExistence type="predicted"/>
<evidence type="ECO:0000256" key="2">
    <source>
        <dbReference type="SAM" id="SignalP"/>
    </source>
</evidence>
<dbReference type="Proteomes" id="UP000623090">
    <property type="component" value="Unassembled WGS sequence"/>
</dbReference>
<feature type="region of interest" description="Disordered" evidence="1">
    <location>
        <begin position="146"/>
        <end position="166"/>
    </location>
</feature>
<reference evidence="4 5" key="1">
    <citation type="journal article" date="2020" name="Microorganisms">
        <title>Description of Komagataeibacter melaceti sp. nov. and Komagataeibacter melomenusus sp. nov. Isolated from Apple Cider Vinegar.</title>
        <authorList>
            <person name="Maric L."/>
            <person name="Cleenwerck I."/>
            <person name="Accetto T."/>
            <person name="Vandamme P."/>
            <person name="Trcek J."/>
        </authorList>
    </citation>
    <scope>NUCLEOTIDE SEQUENCE [LARGE SCALE GENOMIC DNA]</scope>
    <source>
        <strain evidence="4 5">AV436</strain>
    </source>
</reference>
<feature type="chain" id="PRO_5046639695" evidence="2">
    <location>
        <begin position="23"/>
        <end position="166"/>
    </location>
</feature>
<evidence type="ECO:0000256" key="1">
    <source>
        <dbReference type="SAM" id="MobiDB-lite"/>
    </source>
</evidence>
<evidence type="ECO:0000313" key="5">
    <source>
        <dbReference type="Proteomes" id="UP000623090"/>
    </source>
</evidence>
<comment type="caution">
    <text evidence="4">The sequence shown here is derived from an EMBL/GenBank/DDBJ whole genome shotgun (WGS) entry which is preliminary data.</text>
</comment>
<name>A0ABX2ACH7_9PROT</name>
<evidence type="ECO:0000259" key="3">
    <source>
        <dbReference type="Pfam" id="PF14016"/>
    </source>
</evidence>
<feature type="domain" description="DUF4232" evidence="3">
    <location>
        <begin position="28"/>
        <end position="158"/>
    </location>
</feature>
<dbReference type="Pfam" id="PF14016">
    <property type="entry name" value="DUF4232"/>
    <property type="match status" value="1"/>
</dbReference>
<protein>
    <submittedName>
        <fullName evidence="4">DUF4232 domain-containing protein</fullName>
    </submittedName>
</protein>
<dbReference type="RefSeq" id="WP_172156229.1">
    <property type="nucleotide sequence ID" value="NZ_JABJWC010000011.1"/>
</dbReference>
<dbReference type="InterPro" id="IPR025326">
    <property type="entry name" value="DUF4232"/>
</dbReference>
<gene>
    <name evidence="4" type="ORF">HNW77_06550</name>
</gene>
<dbReference type="EMBL" id="JABJWC010000011">
    <property type="protein sequence ID" value="NPC66053.1"/>
    <property type="molecule type" value="Genomic_DNA"/>
</dbReference>
<accession>A0ABX2ACH7</accession>
<keyword evidence="2" id="KW-0732">Signal</keyword>
<evidence type="ECO:0000313" key="4">
    <source>
        <dbReference type="EMBL" id="NPC66053.1"/>
    </source>
</evidence>
<organism evidence="4 5">
    <name type="scientific">Komagataeibacter melomenusus</name>
    <dbReference type="NCBI Taxonomy" id="2766578"/>
    <lineage>
        <taxon>Bacteria</taxon>
        <taxon>Pseudomonadati</taxon>
        <taxon>Pseudomonadota</taxon>
        <taxon>Alphaproteobacteria</taxon>
        <taxon>Acetobacterales</taxon>
        <taxon>Acetobacteraceae</taxon>
        <taxon>Komagataeibacter</taxon>
    </lineage>
</organism>
<feature type="signal peptide" evidence="2">
    <location>
        <begin position="1"/>
        <end position="22"/>
    </location>
</feature>
<sequence>MKGRIAGLVALTLWSLSLQARATTVPDCKARQIVVSLDDGQGVFNGMMHSGTWVIVRNTGARACSVAGMRPLLFEDGHHHPLAVAWQPVVSAPAMGLPAGGQVKTALRWVSGNVFDPGACMTPATVVMPLRHGQVRHGFARTLCGPANSPPAIEQQPWTEGPPEAE</sequence>